<dbReference type="Gene3D" id="1.10.1200.10">
    <property type="entry name" value="ACP-like"/>
    <property type="match status" value="1"/>
</dbReference>
<dbReference type="RefSeq" id="WP_119267697.1">
    <property type="nucleotide sequence ID" value="NZ_CP063196.1"/>
</dbReference>
<comment type="cofactor">
    <cofactor evidence="1">
        <name>pantetheine 4'-phosphate</name>
        <dbReference type="ChEBI" id="CHEBI:47942"/>
    </cofactor>
</comment>
<dbReference type="InterPro" id="IPR010071">
    <property type="entry name" value="AA_adenyl_dom"/>
</dbReference>
<gene>
    <name evidence="5" type="ORF">NI17_008230</name>
</gene>
<dbReference type="InterPro" id="IPR020845">
    <property type="entry name" value="AMP-binding_CS"/>
</dbReference>
<dbReference type="GO" id="GO:0044550">
    <property type="term" value="P:secondary metabolite biosynthetic process"/>
    <property type="evidence" value="ECO:0007669"/>
    <property type="project" value="UniProtKB-ARBA"/>
</dbReference>
<dbReference type="InterPro" id="IPR020806">
    <property type="entry name" value="PKS_PP-bd"/>
</dbReference>
<evidence type="ECO:0000256" key="3">
    <source>
        <dbReference type="ARBA" id="ARBA00022450"/>
    </source>
</evidence>
<name>A0A399G711_9ACTN</name>
<evidence type="ECO:0000256" key="4">
    <source>
        <dbReference type="ARBA" id="ARBA00022553"/>
    </source>
</evidence>
<keyword evidence="4" id="KW-0597">Phosphoprotein</keyword>
<evidence type="ECO:0000256" key="2">
    <source>
        <dbReference type="ARBA" id="ARBA00006432"/>
    </source>
</evidence>
<dbReference type="FunFam" id="2.30.38.10:FF:000001">
    <property type="entry name" value="Non-ribosomal peptide synthetase PvdI"/>
    <property type="match status" value="1"/>
</dbReference>
<dbReference type="Pfam" id="PF00501">
    <property type="entry name" value="AMP-binding"/>
    <property type="match status" value="1"/>
</dbReference>
<dbReference type="InterPro" id="IPR009081">
    <property type="entry name" value="PP-bd_ACP"/>
</dbReference>
<dbReference type="InterPro" id="IPR000873">
    <property type="entry name" value="AMP-dep_synth/lig_dom"/>
</dbReference>
<keyword evidence="3" id="KW-0596">Phosphopantetheine</keyword>
<dbReference type="Pfam" id="PF00550">
    <property type="entry name" value="PP-binding"/>
    <property type="match status" value="1"/>
</dbReference>
<accession>A0A399G711</accession>
<dbReference type="FunFam" id="1.10.1200.10:FF:000005">
    <property type="entry name" value="Nonribosomal peptide synthetase 1"/>
    <property type="match status" value="1"/>
</dbReference>
<dbReference type="FunFam" id="3.30.300.30:FF:000010">
    <property type="entry name" value="Enterobactin synthetase component F"/>
    <property type="match status" value="1"/>
</dbReference>
<dbReference type="Gene3D" id="3.30.300.30">
    <property type="match status" value="1"/>
</dbReference>
<dbReference type="KEGG" id="thao:NI17_008230"/>
<dbReference type="CDD" id="cd12117">
    <property type="entry name" value="A_NRPS_Srf_like"/>
    <property type="match status" value="1"/>
</dbReference>
<sequence length="588" mass="63274">MPDSLHERFAVQTGRTPDAVAVSSGDVRLTYRELDERANRLAHRLLSLGAGPEVPVAVLLDRSVEVVVATLAVLKTGSFYLPLHTAHPLERMQWIMDRAGGPVLLTDRRTARGRALPRGGRVVTVDDDGLTGLPDSFRSPAVSPDNLAYVMYTSGSTGTPKGVAVTHRDALGLALDPCWDDERYRRVLMVAPYAFGMSTFELWVPLLHGGRISVAPPDELDVATLRRLLREEEITCVHLTAGLFRVVAEEDPGCLAGVREVMTGGDVISPAAVQRVLEVCPDIVVRAMYGSTETTLFATCSTVRAPYEAGTSVPVGFPMKDMRAYILDERLRPVPAGATGELYVAGTGVARGYLGRPDLTAERFVADPFTGAGERMYRTGDLARWTPDGQVDFVGRVDHQVKIRGFRVEPAEVEAVLAGHPAVSQVAVVAHESAPGEKRLAAYVVADGSVAAVRAYASEALPDYMVPSAFVELDALPLTPNGKLDRRALPSPEPESTSTYQAPLTPVQETLCAVFADVLGVSRRVGIDDDFFELGGQSLLAMRILLRVELELGAKLPVEALFDSPTVALLSEKVEKAMDRSSLGAAAE</sequence>
<dbReference type="PANTHER" id="PTHR45527:SF1">
    <property type="entry name" value="FATTY ACID SYNTHASE"/>
    <property type="match status" value="1"/>
</dbReference>
<dbReference type="GO" id="GO:0031177">
    <property type="term" value="F:phosphopantetheine binding"/>
    <property type="evidence" value="ECO:0007669"/>
    <property type="project" value="InterPro"/>
</dbReference>
<protein>
    <submittedName>
        <fullName evidence="5">Non-ribosomal peptide synthetase</fullName>
    </submittedName>
</protein>
<keyword evidence="6" id="KW-1185">Reference proteome</keyword>
<dbReference type="SMART" id="SM00823">
    <property type="entry name" value="PKS_PP"/>
    <property type="match status" value="1"/>
</dbReference>
<dbReference type="NCBIfam" id="TIGR01733">
    <property type="entry name" value="AA-adenyl-dom"/>
    <property type="match status" value="1"/>
</dbReference>
<dbReference type="FunFam" id="3.40.50.980:FF:000001">
    <property type="entry name" value="Non-ribosomal peptide synthetase"/>
    <property type="match status" value="1"/>
</dbReference>
<dbReference type="FunFam" id="3.40.50.12780:FF:000012">
    <property type="entry name" value="Non-ribosomal peptide synthetase"/>
    <property type="match status" value="1"/>
</dbReference>
<dbReference type="AlphaFoldDB" id="A0A399G711"/>
<evidence type="ECO:0000256" key="1">
    <source>
        <dbReference type="ARBA" id="ARBA00001957"/>
    </source>
</evidence>
<dbReference type="InterPro" id="IPR025110">
    <property type="entry name" value="AMP-bd_C"/>
</dbReference>
<dbReference type="GO" id="GO:0043041">
    <property type="term" value="P:amino acid activation for nonribosomal peptide biosynthetic process"/>
    <property type="evidence" value="ECO:0007669"/>
    <property type="project" value="TreeGrafter"/>
</dbReference>
<comment type="similarity">
    <text evidence="2">Belongs to the ATP-dependent AMP-binding enzyme family.</text>
</comment>
<dbReference type="InterPro" id="IPR036736">
    <property type="entry name" value="ACP-like_sf"/>
</dbReference>
<dbReference type="SUPFAM" id="SSF47336">
    <property type="entry name" value="ACP-like"/>
    <property type="match status" value="1"/>
</dbReference>
<dbReference type="PANTHER" id="PTHR45527">
    <property type="entry name" value="NONRIBOSOMAL PEPTIDE SYNTHETASE"/>
    <property type="match status" value="1"/>
</dbReference>
<dbReference type="PROSITE" id="PS50075">
    <property type="entry name" value="CARRIER"/>
    <property type="match status" value="1"/>
</dbReference>
<dbReference type="SUPFAM" id="SSF56801">
    <property type="entry name" value="Acetyl-CoA synthetase-like"/>
    <property type="match status" value="1"/>
</dbReference>
<evidence type="ECO:0000313" key="5">
    <source>
        <dbReference type="EMBL" id="UOE21118.1"/>
    </source>
</evidence>
<proteinExistence type="inferred from homology"/>
<dbReference type="Proteomes" id="UP000265719">
    <property type="component" value="Chromosome"/>
</dbReference>
<dbReference type="PROSITE" id="PS00455">
    <property type="entry name" value="AMP_BINDING"/>
    <property type="match status" value="1"/>
</dbReference>
<reference evidence="5" key="1">
    <citation type="submission" date="2020-10" db="EMBL/GenBank/DDBJ databases">
        <title>De novo genome project of the cellulose decomposer Thermobifida halotolerans type strain.</title>
        <authorList>
            <person name="Nagy I."/>
            <person name="Horvath B."/>
            <person name="Kukolya J."/>
            <person name="Nagy I."/>
            <person name="Orsini M."/>
        </authorList>
    </citation>
    <scope>NUCLEOTIDE SEQUENCE</scope>
    <source>
        <strain evidence="5">DSM 44931</strain>
    </source>
</reference>
<dbReference type="Gene3D" id="2.30.38.10">
    <property type="entry name" value="Luciferase, Domain 3"/>
    <property type="match status" value="1"/>
</dbReference>
<dbReference type="Pfam" id="PF13193">
    <property type="entry name" value="AMP-binding_C"/>
    <property type="match status" value="1"/>
</dbReference>
<dbReference type="Gene3D" id="3.40.50.980">
    <property type="match status" value="2"/>
</dbReference>
<organism evidence="5 6">
    <name type="scientific">Thermobifida halotolerans</name>
    <dbReference type="NCBI Taxonomy" id="483545"/>
    <lineage>
        <taxon>Bacteria</taxon>
        <taxon>Bacillati</taxon>
        <taxon>Actinomycetota</taxon>
        <taxon>Actinomycetes</taxon>
        <taxon>Streptosporangiales</taxon>
        <taxon>Nocardiopsidaceae</taxon>
        <taxon>Thermobifida</taxon>
    </lineage>
</organism>
<dbReference type="InterPro" id="IPR045851">
    <property type="entry name" value="AMP-bd_C_sf"/>
</dbReference>
<evidence type="ECO:0000313" key="6">
    <source>
        <dbReference type="Proteomes" id="UP000265719"/>
    </source>
</evidence>
<dbReference type="GO" id="GO:0005737">
    <property type="term" value="C:cytoplasm"/>
    <property type="evidence" value="ECO:0007669"/>
    <property type="project" value="TreeGrafter"/>
</dbReference>
<dbReference type="EMBL" id="CP063196">
    <property type="protein sequence ID" value="UOE21118.1"/>
    <property type="molecule type" value="Genomic_DNA"/>
</dbReference>